<reference evidence="4 5" key="1">
    <citation type="submission" date="2021-08" db="EMBL/GenBank/DDBJ databases">
        <title>Devosia salina sp. nov., isolated from the South China Sea sediment.</title>
        <authorList>
            <person name="Zhou Z."/>
        </authorList>
    </citation>
    <scope>NUCLEOTIDE SEQUENCE [LARGE SCALE GENOMIC DNA]</scope>
    <source>
        <strain evidence="4 5">SCS-3</strain>
    </source>
</reference>
<keyword evidence="2" id="KW-0808">Transferase</keyword>
<evidence type="ECO:0000313" key="5">
    <source>
        <dbReference type="Proteomes" id="UP000825799"/>
    </source>
</evidence>
<dbReference type="InterPro" id="IPR001296">
    <property type="entry name" value="Glyco_trans_1"/>
</dbReference>
<dbReference type="PANTHER" id="PTHR12526">
    <property type="entry name" value="GLYCOSYLTRANSFERASE"/>
    <property type="match status" value="1"/>
</dbReference>
<organism evidence="4 5">
    <name type="scientific">Devosia salina</name>
    <dbReference type="NCBI Taxonomy" id="2860336"/>
    <lineage>
        <taxon>Bacteria</taxon>
        <taxon>Pseudomonadati</taxon>
        <taxon>Pseudomonadota</taxon>
        <taxon>Alphaproteobacteria</taxon>
        <taxon>Hyphomicrobiales</taxon>
        <taxon>Devosiaceae</taxon>
        <taxon>Devosia</taxon>
    </lineage>
</organism>
<dbReference type="PANTHER" id="PTHR12526:SF510">
    <property type="entry name" value="D-INOSITOL 3-PHOSPHATE GLYCOSYLTRANSFERASE"/>
    <property type="match status" value="1"/>
</dbReference>
<proteinExistence type="predicted"/>
<evidence type="ECO:0000313" key="4">
    <source>
        <dbReference type="EMBL" id="QYO77767.1"/>
    </source>
</evidence>
<keyword evidence="1" id="KW-0328">Glycosyltransferase</keyword>
<accession>A0ABX8WM52</accession>
<evidence type="ECO:0000259" key="3">
    <source>
        <dbReference type="Pfam" id="PF00534"/>
    </source>
</evidence>
<name>A0ABX8WM52_9HYPH</name>
<dbReference type="Proteomes" id="UP000825799">
    <property type="component" value="Chromosome"/>
</dbReference>
<sequence>MSGKRRLALVIDVQDWAFDNIANQVSPALEQEFEISRHYVMDHPDLATLLVELASLPDDTVIHVFWRQLWFDLLDRGLGRRAEASARWPEGEALRRLSRHVLTTSVYDHSGLSPADAARQARVLSALDAYFTASPILDEIYRNLPGMPEPVAILADGVDTAYYRPNALERLQETDRAFRIGWVGNSQWGLLEGIPDAKGLNSVIRPAIEQLQQEGLPVELRLADRAEKWMPRKAVADFYNELDALLCASLFEGTPNPVLEAMASGVPIISTDVGIVRMCLGPAQRDLIVERTPQAFAEAIRHMVSTPDLRHQLSQENLAAIKEQSWAARRPLWLSFFDHALHRAPQRSHDERHVALKRASDALVPTLKMRVRSFLRGSPRLYAAAAHSLHVTLISYNRALNWVRQRLD</sequence>
<protein>
    <submittedName>
        <fullName evidence="4">Glycosyltransferase family 4 protein</fullName>
    </submittedName>
</protein>
<dbReference type="CDD" id="cd03801">
    <property type="entry name" value="GT4_PimA-like"/>
    <property type="match status" value="1"/>
</dbReference>
<evidence type="ECO:0000256" key="2">
    <source>
        <dbReference type="ARBA" id="ARBA00022679"/>
    </source>
</evidence>
<gene>
    <name evidence="4" type="ORF">K1X15_04150</name>
</gene>
<evidence type="ECO:0000256" key="1">
    <source>
        <dbReference type="ARBA" id="ARBA00022676"/>
    </source>
</evidence>
<feature type="domain" description="Glycosyl transferase family 1" evidence="3">
    <location>
        <begin position="229"/>
        <end position="316"/>
    </location>
</feature>
<dbReference type="RefSeq" id="WP_220306221.1">
    <property type="nucleotide sequence ID" value="NZ_CP080590.1"/>
</dbReference>
<dbReference type="SUPFAM" id="SSF53756">
    <property type="entry name" value="UDP-Glycosyltransferase/glycogen phosphorylase"/>
    <property type="match status" value="1"/>
</dbReference>
<dbReference type="Pfam" id="PF00534">
    <property type="entry name" value="Glycos_transf_1"/>
    <property type="match status" value="1"/>
</dbReference>
<dbReference type="EMBL" id="CP080590">
    <property type="protein sequence ID" value="QYO77767.1"/>
    <property type="molecule type" value="Genomic_DNA"/>
</dbReference>
<dbReference type="Gene3D" id="3.40.50.2000">
    <property type="entry name" value="Glycogen Phosphorylase B"/>
    <property type="match status" value="1"/>
</dbReference>
<keyword evidence="5" id="KW-1185">Reference proteome</keyword>